<dbReference type="EMBL" id="LAZR01000105">
    <property type="protein sequence ID" value="KKN91157.1"/>
    <property type="molecule type" value="Genomic_DNA"/>
</dbReference>
<organism evidence="2">
    <name type="scientific">marine sediment metagenome</name>
    <dbReference type="NCBI Taxonomy" id="412755"/>
    <lineage>
        <taxon>unclassified sequences</taxon>
        <taxon>metagenomes</taxon>
        <taxon>ecological metagenomes</taxon>
    </lineage>
</organism>
<comment type="caution">
    <text evidence="2">The sequence shown here is derived from an EMBL/GenBank/DDBJ whole genome shotgun (WGS) entry which is preliminary data.</text>
</comment>
<reference evidence="2" key="1">
    <citation type="journal article" date="2015" name="Nature">
        <title>Complex archaea that bridge the gap between prokaryotes and eukaryotes.</title>
        <authorList>
            <person name="Spang A."/>
            <person name="Saw J.H."/>
            <person name="Jorgensen S.L."/>
            <person name="Zaremba-Niedzwiedzka K."/>
            <person name="Martijn J."/>
            <person name="Lind A.E."/>
            <person name="van Eijk R."/>
            <person name="Schleper C."/>
            <person name="Guy L."/>
            <person name="Ettema T.J."/>
        </authorList>
    </citation>
    <scope>NUCLEOTIDE SEQUENCE</scope>
</reference>
<sequence>MAWRYTAGLPLTSALRLRDTTTRIAFAHKQMRRAISRQRATNDDTSLQAVAPSVAS</sequence>
<gene>
    <name evidence="2" type="ORF">LCGC14_0220220</name>
</gene>
<evidence type="ECO:0000256" key="1">
    <source>
        <dbReference type="SAM" id="MobiDB-lite"/>
    </source>
</evidence>
<accession>A0A0F9UUI0</accession>
<dbReference type="AlphaFoldDB" id="A0A0F9UUI0"/>
<proteinExistence type="predicted"/>
<feature type="region of interest" description="Disordered" evidence="1">
    <location>
        <begin position="35"/>
        <end position="56"/>
    </location>
</feature>
<protein>
    <submittedName>
        <fullName evidence="2">Uncharacterized protein</fullName>
    </submittedName>
</protein>
<name>A0A0F9UUI0_9ZZZZ</name>
<evidence type="ECO:0000313" key="2">
    <source>
        <dbReference type="EMBL" id="KKN91157.1"/>
    </source>
</evidence>